<dbReference type="PANTHER" id="PTHR10925:SF5">
    <property type="entry name" value="RNA CYTIDINE ACETYLTRANSFERASE"/>
    <property type="match status" value="1"/>
</dbReference>
<sequence length="198" mass="22619">MKLKVDDRIRTLIENGVKTRHRSMFVVVGDKYLDTVKNLHYILTKAAVKSRPSVLWCYKNKLEISSHKKKRAKQLKRLMQSGLQDAEKADSLSLFLETAGLTYCLYKDSEKILGNTFGMCVLQDFEALTPNLLARSIETVEGGGLVILLLHSLASLTSLFTMVMNSKFYYSRTHLKEASNKNKQLHSCCEEEREIGRR</sequence>
<dbReference type="GO" id="GO:1990883">
    <property type="term" value="F:18S rRNA cytidine N-acetyltransferase activity"/>
    <property type="evidence" value="ECO:0007669"/>
    <property type="project" value="TreeGrafter"/>
</dbReference>
<feature type="domain" description="TmcA/NAT10 N-terminal" evidence="2">
    <location>
        <begin position="4"/>
        <end position="158"/>
    </location>
</feature>
<comment type="caution">
    <text evidence="3">The sequence shown here is derived from an EMBL/GenBank/DDBJ whole genome shotgun (WGS) entry which is preliminary data.</text>
</comment>
<keyword evidence="1" id="KW-0472">Membrane</keyword>
<dbReference type="Proteomes" id="UP000525078">
    <property type="component" value="Unassembled WGS sequence"/>
</dbReference>
<dbReference type="InterPro" id="IPR032672">
    <property type="entry name" value="TmcA/NAT10/Kre33"/>
</dbReference>
<dbReference type="GO" id="GO:0030686">
    <property type="term" value="C:90S preribosome"/>
    <property type="evidence" value="ECO:0007669"/>
    <property type="project" value="TreeGrafter"/>
</dbReference>
<dbReference type="Gene3D" id="3.40.50.11040">
    <property type="match status" value="1"/>
</dbReference>
<dbReference type="Pfam" id="PF08351">
    <property type="entry name" value="TmcA_N"/>
    <property type="match status" value="1"/>
</dbReference>
<protein>
    <recommendedName>
        <fullName evidence="2">TmcA/NAT10 N-terminal domain-containing protein</fullName>
    </recommendedName>
</protein>
<evidence type="ECO:0000313" key="4">
    <source>
        <dbReference type="Proteomes" id="UP000525078"/>
    </source>
</evidence>
<dbReference type="EMBL" id="JAATIP010000109">
    <property type="protein sequence ID" value="KAF4371673.1"/>
    <property type="molecule type" value="Genomic_DNA"/>
</dbReference>
<proteinExistence type="predicted"/>
<dbReference type="InterPro" id="IPR013562">
    <property type="entry name" value="TmcA/NAT10_N"/>
</dbReference>
<gene>
    <name evidence="3" type="ORF">F8388_008613</name>
</gene>
<evidence type="ECO:0000259" key="2">
    <source>
        <dbReference type="Pfam" id="PF08351"/>
    </source>
</evidence>
<feature type="transmembrane region" description="Helical" evidence="1">
    <location>
        <begin position="145"/>
        <end position="164"/>
    </location>
</feature>
<reference evidence="3 4" key="1">
    <citation type="journal article" date="2020" name="bioRxiv">
        <title>Sequence and annotation of 42 cannabis genomes reveals extensive copy number variation in cannabinoid synthesis and pathogen resistance genes.</title>
        <authorList>
            <person name="Mckernan K.J."/>
            <person name="Helbert Y."/>
            <person name="Kane L.T."/>
            <person name="Ebling H."/>
            <person name="Zhang L."/>
            <person name="Liu B."/>
            <person name="Eaton Z."/>
            <person name="Mclaughlin S."/>
            <person name="Kingan S."/>
            <person name="Baybayan P."/>
            <person name="Concepcion G."/>
            <person name="Jordan M."/>
            <person name="Riva A."/>
            <person name="Barbazuk W."/>
            <person name="Harkins T."/>
        </authorList>
    </citation>
    <scope>NUCLEOTIDE SEQUENCE [LARGE SCALE GENOMIC DNA]</scope>
    <source>
        <strain evidence="4">cv. Jamaican Lion 4</strain>
        <tissue evidence="3">Leaf</tissue>
    </source>
</reference>
<dbReference type="AlphaFoldDB" id="A0A7J6FLT9"/>
<evidence type="ECO:0000313" key="3">
    <source>
        <dbReference type="EMBL" id="KAF4371673.1"/>
    </source>
</evidence>
<dbReference type="GO" id="GO:0000049">
    <property type="term" value="F:tRNA binding"/>
    <property type="evidence" value="ECO:0007669"/>
    <property type="project" value="TreeGrafter"/>
</dbReference>
<dbReference type="GO" id="GO:0005730">
    <property type="term" value="C:nucleolus"/>
    <property type="evidence" value="ECO:0007669"/>
    <property type="project" value="TreeGrafter"/>
</dbReference>
<organism evidence="3 4">
    <name type="scientific">Cannabis sativa</name>
    <name type="common">Hemp</name>
    <name type="synonym">Marijuana</name>
    <dbReference type="NCBI Taxonomy" id="3483"/>
    <lineage>
        <taxon>Eukaryota</taxon>
        <taxon>Viridiplantae</taxon>
        <taxon>Streptophyta</taxon>
        <taxon>Embryophyta</taxon>
        <taxon>Tracheophyta</taxon>
        <taxon>Spermatophyta</taxon>
        <taxon>Magnoliopsida</taxon>
        <taxon>eudicotyledons</taxon>
        <taxon>Gunneridae</taxon>
        <taxon>Pentapetalae</taxon>
        <taxon>rosids</taxon>
        <taxon>fabids</taxon>
        <taxon>Rosales</taxon>
        <taxon>Cannabaceae</taxon>
        <taxon>Cannabis</taxon>
    </lineage>
</organism>
<evidence type="ECO:0000256" key="1">
    <source>
        <dbReference type="SAM" id="Phobius"/>
    </source>
</evidence>
<dbReference type="PANTHER" id="PTHR10925">
    <property type="entry name" value="N-ACETYLTRANSFERASE 10"/>
    <property type="match status" value="1"/>
</dbReference>
<accession>A0A7J6FLT9</accession>
<dbReference type="GO" id="GO:1904812">
    <property type="term" value="P:rRNA acetylation involved in maturation of SSU-rRNA"/>
    <property type="evidence" value="ECO:0007669"/>
    <property type="project" value="TreeGrafter"/>
</dbReference>
<keyword evidence="1" id="KW-0812">Transmembrane</keyword>
<name>A0A7J6FLT9_CANSA</name>
<keyword evidence="1" id="KW-1133">Transmembrane helix</keyword>